<dbReference type="SUPFAM" id="SSF50044">
    <property type="entry name" value="SH3-domain"/>
    <property type="match status" value="1"/>
</dbReference>
<sequence length="60" mass="6715">RPYAGVLYPFVAQSPQELSINKNDIVILIQHVDPDWTEGELDGKIGIFPTSYIDIIVDCP</sequence>
<feature type="domain" description="SH3" evidence="3">
    <location>
        <begin position="1"/>
        <end position="58"/>
    </location>
</feature>
<dbReference type="KEGG" id="lgi:LOTGIDRAFT_60021"/>
<dbReference type="PROSITE" id="PS50002">
    <property type="entry name" value="SH3"/>
    <property type="match status" value="1"/>
</dbReference>
<dbReference type="PANTHER" id="PTHR14167:SF116">
    <property type="entry name" value="CAP, ISOFORM AC"/>
    <property type="match status" value="1"/>
</dbReference>
<dbReference type="CTD" id="20251551"/>
<dbReference type="OMA" id="EREKPYA"/>
<dbReference type="PRINTS" id="PR00499">
    <property type="entry name" value="P67PHOX"/>
</dbReference>
<dbReference type="PANTHER" id="PTHR14167">
    <property type="entry name" value="SH3 DOMAIN-CONTAINING"/>
    <property type="match status" value="1"/>
</dbReference>
<dbReference type="Proteomes" id="UP000030746">
    <property type="component" value="Unassembled WGS sequence"/>
</dbReference>
<dbReference type="EMBL" id="KB202954">
    <property type="protein sequence ID" value="ESO86910.1"/>
    <property type="molecule type" value="Genomic_DNA"/>
</dbReference>
<feature type="non-terminal residue" evidence="4">
    <location>
        <position position="60"/>
    </location>
</feature>
<feature type="non-terminal residue" evidence="4">
    <location>
        <position position="1"/>
    </location>
</feature>
<name>V3ZWE8_LOTGI</name>
<evidence type="ECO:0000259" key="3">
    <source>
        <dbReference type="PROSITE" id="PS50002"/>
    </source>
</evidence>
<reference evidence="4 5" key="1">
    <citation type="journal article" date="2013" name="Nature">
        <title>Insights into bilaterian evolution from three spiralian genomes.</title>
        <authorList>
            <person name="Simakov O."/>
            <person name="Marletaz F."/>
            <person name="Cho S.J."/>
            <person name="Edsinger-Gonzales E."/>
            <person name="Havlak P."/>
            <person name="Hellsten U."/>
            <person name="Kuo D.H."/>
            <person name="Larsson T."/>
            <person name="Lv J."/>
            <person name="Arendt D."/>
            <person name="Savage R."/>
            <person name="Osoegawa K."/>
            <person name="de Jong P."/>
            <person name="Grimwood J."/>
            <person name="Chapman J.A."/>
            <person name="Shapiro H."/>
            <person name="Aerts A."/>
            <person name="Otillar R.P."/>
            <person name="Terry A.Y."/>
            <person name="Boore J.L."/>
            <person name="Grigoriev I.V."/>
            <person name="Lindberg D.R."/>
            <person name="Seaver E.C."/>
            <person name="Weisblat D.A."/>
            <person name="Putnam N.H."/>
            <person name="Rokhsar D.S."/>
        </authorList>
    </citation>
    <scope>NUCLEOTIDE SEQUENCE [LARGE SCALE GENOMIC DNA]</scope>
</reference>
<dbReference type="GeneID" id="20251551"/>
<dbReference type="HOGENOM" id="CLU_186395_2_1_1"/>
<evidence type="ECO:0000256" key="1">
    <source>
        <dbReference type="ARBA" id="ARBA00022443"/>
    </source>
</evidence>
<dbReference type="OrthoDB" id="10255964at2759"/>
<dbReference type="Gene3D" id="2.30.30.40">
    <property type="entry name" value="SH3 Domains"/>
    <property type="match status" value="1"/>
</dbReference>
<dbReference type="SMART" id="SM00326">
    <property type="entry name" value="SH3"/>
    <property type="match status" value="1"/>
</dbReference>
<keyword evidence="1 2" id="KW-0728">SH3 domain</keyword>
<dbReference type="InterPro" id="IPR036028">
    <property type="entry name" value="SH3-like_dom_sf"/>
</dbReference>
<dbReference type="InterPro" id="IPR001452">
    <property type="entry name" value="SH3_domain"/>
</dbReference>
<evidence type="ECO:0000256" key="2">
    <source>
        <dbReference type="PROSITE-ProRule" id="PRU00192"/>
    </source>
</evidence>
<organism evidence="4 5">
    <name type="scientific">Lottia gigantea</name>
    <name type="common">Giant owl limpet</name>
    <dbReference type="NCBI Taxonomy" id="225164"/>
    <lineage>
        <taxon>Eukaryota</taxon>
        <taxon>Metazoa</taxon>
        <taxon>Spiralia</taxon>
        <taxon>Lophotrochozoa</taxon>
        <taxon>Mollusca</taxon>
        <taxon>Gastropoda</taxon>
        <taxon>Patellogastropoda</taxon>
        <taxon>Lottioidea</taxon>
        <taxon>Lottiidae</taxon>
        <taxon>Lottia</taxon>
    </lineage>
</organism>
<proteinExistence type="predicted"/>
<accession>V3ZWE8</accession>
<gene>
    <name evidence="4" type="ORF">LOTGIDRAFT_60021</name>
</gene>
<evidence type="ECO:0000313" key="5">
    <source>
        <dbReference type="Proteomes" id="UP000030746"/>
    </source>
</evidence>
<dbReference type="AlphaFoldDB" id="V3ZWE8"/>
<dbReference type="STRING" id="225164.V3ZWE8"/>
<dbReference type="InterPro" id="IPR050384">
    <property type="entry name" value="Endophilin_SH3RF"/>
</dbReference>
<dbReference type="RefSeq" id="XP_009062299.1">
    <property type="nucleotide sequence ID" value="XM_009064051.1"/>
</dbReference>
<evidence type="ECO:0000313" key="4">
    <source>
        <dbReference type="EMBL" id="ESO86910.1"/>
    </source>
</evidence>
<keyword evidence="5" id="KW-1185">Reference proteome</keyword>
<protein>
    <recommendedName>
        <fullName evidence="3">SH3 domain-containing protein</fullName>
    </recommendedName>
</protein>
<dbReference type="Pfam" id="PF14604">
    <property type="entry name" value="SH3_9"/>
    <property type="match status" value="1"/>
</dbReference>